<dbReference type="Proteomes" id="UP000192911">
    <property type="component" value="Unassembled WGS sequence"/>
</dbReference>
<dbReference type="Gene3D" id="2.60.120.620">
    <property type="entry name" value="q2cbj1_9rhob like domain"/>
    <property type="match status" value="1"/>
</dbReference>
<name>A0A1X7FJI7_TRICW</name>
<keyword evidence="2" id="KW-1185">Reference proteome</keyword>
<gene>
    <name evidence="1" type="ORF">SAMN06295900_109103</name>
</gene>
<accession>A0A1X7FJI7</accession>
<evidence type="ECO:0000313" key="1">
    <source>
        <dbReference type="EMBL" id="SMF53244.1"/>
    </source>
</evidence>
<dbReference type="GO" id="GO:0051213">
    <property type="term" value="F:dioxygenase activity"/>
    <property type="evidence" value="ECO:0007669"/>
    <property type="project" value="InterPro"/>
</dbReference>
<sequence>MGAPYFMHNRTFYRNTPDVDLGFLQASFDNVPYDQYFTAGQRFRTTSRVAITEHGLKLLPKRPLYQPPSVNKLQNYGGICRNYEDAPVSLIESEPFRKLIAEWISRTGLQPESFSVHQIRTTGTGSPVPEGRHHDGTDWTGLYVVKRHGIEPESARTTYWDRDGEIVMRDVLAEGELITFEDGKYTHDTTALTPTLDGAYRDVFVLTLPEHGVNVPAELIGE</sequence>
<dbReference type="STRING" id="28094.SAMN06295900_109103"/>
<dbReference type="EMBL" id="FXAH01000009">
    <property type="protein sequence ID" value="SMF53244.1"/>
    <property type="molecule type" value="Genomic_DNA"/>
</dbReference>
<dbReference type="GeneID" id="95549844"/>
<dbReference type="InterPro" id="IPR018724">
    <property type="entry name" value="2OG-Fe_dioxygenase"/>
</dbReference>
<proteinExistence type="predicted"/>
<organism evidence="1 2">
    <name type="scientific">Trinickia caryophylli</name>
    <name type="common">Paraburkholderia caryophylli</name>
    <dbReference type="NCBI Taxonomy" id="28094"/>
    <lineage>
        <taxon>Bacteria</taxon>
        <taxon>Pseudomonadati</taxon>
        <taxon>Pseudomonadota</taxon>
        <taxon>Betaproteobacteria</taxon>
        <taxon>Burkholderiales</taxon>
        <taxon>Burkholderiaceae</taxon>
        <taxon>Trinickia</taxon>
    </lineage>
</organism>
<dbReference type="AlphaFoldDB" id="A0A1X7FJI7"/>
<evidence type="ECO:0000313" key="2">
    <source>
        <dbReference type="Proteomes" id="UP000192911"/>
    </source>
</evidence>
<reference evidence="2" key="1">
    <citation type="submission" date="2017-04" db="EMBL/GenBank/DDBJ databases">
        <authorList>
            <person name="Varghese N."/>
            <person name="Submissions S."/>
        </authorList>
    </citation>
    <scope>NUCLEOTIDE SEQUENCE [LARGE SCALE GENOMIC DNA]</scope>
    <source>
        <strain evidence="2">Ballard 720</strain>
    </source>
</reference>
<dbReference type="RefSeq" id="WP_085228651.1">
    <property type="nucleotide sequence ID" value="NZ_BSQD01000009.1"/>
</dbReference>
<protein>
    <recommendedName>
        <fullName evidence="3">2OG-Fe dioxygenase</fullName>
    </recommendedName>
</protein>
<evidence type="ECO:0008006" key="3">
    <source>
        <dbReference type="Google" id="ProtNLM"/>
    </source>
</evidence>
<dbReference type="OrthoDB" id="6681382at2"/>
<dbReference type="Pfam" id="PF10014">
    <property type="entry name" value="2OG-Fe_Oxy_2"/>
    <property type="match status" value="1"/>
</dbReference>